<keyword evidence="1" id="KW-1133">Transmembrane helix</keyword>
<feature type="transmembrane region" description="Helical" evidence="1">
    <location>
        <begin position="63"/>
        <end position="84"/>
    </location>
</feature>
<name>A0A386Q009_9PLAT</name>
<organism evidence="2">
    <name type="scientific">Eudiplozoon sp. DZ-2018</name>
    <dbReference type="NCBI Taxonomy" id="2340794"/>
    <lineage>
        <taxon>Eukaryota</taxon>
        <taxon>Metazoa</taxon>
        <taxon>Spiralia</taxon>
        <taxon>Lophotrochozoa</taxon>
        <taxon>Platyhelminthes</taxon>
        <taxon>Monogenea</taxon>
        <taxon>Polyopisthocotylea</taxon>
        <taxon>Mazocraeidea</taxon>
        <taxon>Diplozoidae</taxon>
        <taxon>Eudiplozoon</taxon>
    </lineage>
</organism>
<proteinExistence type="predicted"/>
<accession>A0A386Q009</accession>
<dbReference type="Pfam" id="PF06235">
    <property type="entry name" value="NAD4L"/>
    <property type="match status" value="1"/>
</dbReference>
<keyword evidence="2" id="KW-0496">Mitochondrion</keyword>
<geneLocation type="mitochondrion" evidence="2"/>
<dbReference type="AlphaFoldDB" id="A0A386Q009"/>
<feature type="transmembrane region" description="Helical" evidence="1">
    <location>
        <begin position="6"/>
        <end position="26"/>
    </location>
</feature>
<dbReference type="EMBL" id="MG458328">
    <property type="protein sequence ID" value="AYE40113.1"/>
    <property type="molecule type" value="Genomic_DNA"/>
</dbReference>
<evidence type="ECO:0000256" key="1">
    <source>
        <dbReference type="SAM" id="Phobius"/>
    </source>
</evidence>
<sequence>MSMLFFLFPLLVSFIFVFNSFLNVLIILENFNLLLLFSIAFFLFDLGGGVNFIFVLCVLTIEVLFGLVLINSIWCLNSIFDVFII</sequence>
<reference evidence="2" key="1">
    <citation type="journal article" date="2018" name="BMC Evol. Biol.">
        <title>Three new Diplozoidae mitogenomes expose unusual compositional biases within the Monogenea class: implications for phylogenetic studies.</title>
        <authorList>
            <person name="Zhang D."/>
            <person name="Zou H."/>
            <person name="Wu S.G."/>
            <person name="Li M."/>
            <person name="Jakovlic I."/>
            <person name="Zhang J."/>
            <person name="Chen R."/>
            <person name="Li W.X."/>
            <person name="Wang G.T."/>
        </authorList>
    </citation>
    <scope>NUCLEOTIDE SEQUENCE</scope>
</reference>
<feature type="transmembrane region" description="Helical" evidence="1">
    <location>
        <begin position="33"/>
        <end position="57"/>
    </location>
</feature>
<keyword evidence="1" id="KW-0472">Membrane</keyword>
<evidence type="ECO:0000313" key="2">
    <source>
        <dbReference type="EMBL" id="AYE40113.1"/>
    </source>
</evidence>
<dbReference type="InterPro" id="IPR009356">
    <property type="entry name" value="NAD_DH_su4L"/>
</dbReference>
<protein>
    <submittedName>
        <fullName evidence="2">NADH dehydrogenase subunit 4L</fullName>
    </submittedName>
</protein>
<gene>
    <name evidence="2" type="primary">nad4L</name>
</gene>
<keyword evidence="1" id="KW-0812">Transmembrane</keyword>